<dbReference type="Proteomes" id="UP001605036">
    <property type="component" value="Unassembled WGS sequence"/>
</dbReference>
<dbReference type="AlphaFoldDB" id="A0ABD1ZC32"/>
<evidence type="ECO:0000313" key="2">
    <source>
        <dbReference type="Proteomes" id="UP001605036"/>
    </source>
</evidence>
<comment type="caution">
    <text evidence="1">The sequence shown here is derived from an EMBL/GenBank/DDBJ whole genome shotgun (WGS) entry which is preliminary data.</text>
</comment>
<keyword evidence="2" id="KW-1185">Reference proteome</keyword>
<sequence>MQSKSCQSRRMGRWDVWKYCSLRDRISKIARRVLITYSIGPAYPIAGMKRPSSMDSVSGVVVSCPGRTMTSDQRQQPGGASAPISNQLVNQLVLCNQAECLAVYFHGKLVF</sequence>
<accession>A0ABD1ZC32</accession>
<name>A0ABD1ZC32_9MARC</name>
<dbReference type="EMBL" id="JBHFFA010000002">
    <property type="protein sequence ID" value="KAL2645357.1"/>
    <property type="molecule type" value="Genomic_DNA"/>
</dbReference>
<proteinExistence type="predicted"/>
<organism evidence="1 2">
    <name type="scientific">Riccia fluitans</name>
    <dbReference type="NCBI Taxonomy" id="41844"/>
    <lineage>
        <taxon>Eukaryota</taxon>
        <taxon>Viridiplantae</taxon>
        <taxon>Streptophyta</taxon>
        <taxon>Embryophyta</taxon>
        <taxon>Marchantiophyta</taxon>
        <taxon>Marchantiopsida</taxon>
        <taxon>Marchantiidae</taxon>
        <taxon>Marchantiales</taxon>
        <taxon>Ricciaceae</taxon>
        <taxon>Riccia</taxon>
    </lineage>
</organism>
<evidence type="ECO:0000313" key="1">
    <source>
        <dbReference type="EMBL" id="KAL2645357.1"/>
    </source>
</evidence>
<reference evidence="1 2" key="1">
    <citation type="submission" date="2024-09" db="EMBL/GenBank/DDBJ databases">
        <title>Chromosome-scale assembly of Riccia fluitans.</title>
        <authorList>
            <person name="Paukszto L."/>
            <person name="Sawicki J."/>
            <person name="Karawczyk K."/>
            <person name="Piernik-Szablinska J."/>
            <person name="Szczecinska M."/>
            <person name="Mazdziarz M."/>
        </authorList>
    </citation>
    <scope>NUCLEOTIDE SEQUENCE [LARGE SCALE GENOMIC DNA]</scope>
    <source>
        <strain evidence="1">Rf_01</strain>
        <tissue evidence="1">Aerial parts of the thallus</tissue>
    </source>
</reference>
<gene>
    <name evidence="1" type="ORF">R1flu_012944</name>
</gene>
<protein>
    <submittedName>
        <fullName evidence="1">Uncharacterized protein</fullName>
    </submittedName>
</protein>